<evidence type="ECO:0000256" key="2">
    <source>
        <dbReference type="ARBA" id="ARBA00022525"/>
    </source>
</evidence>
<dbReference type="OrthoDB" id="9942042at2759"/>
<feature type="compositionally biased region" description="Low complexity" evidence="7">
    <location>
        <begin position="91"/>
        <end position="103"/>
    </location>
</feature>
<feature type="compositionally biased region" description="Polar residues" evidence="7">
    <location>
        <begin position="61"/>
        <end position="75"/>
    </location>
</feature>
<dbReference type="InterPro" id="IPR027300">
    <property type="entry name" value="Agouti_dom"/>
</dbReference>
<feature type="disulfide bond" evidence="6">
    <location>
        <begin position="141"/>
        <end position="148"/>
    </location>
</feature>
<keyword evidence="3" id="KW-0732">Signal</keyword>
<keyword evidence="10" id="KW-1185">Reference proteome</keyword>
<comment type="subcellular location">
    <subcellularLocation>
        <location evidence="1">Secreted</location>
    </subcellularLocation>
</comment>
<comment type="caution">
    <text evidence="9">The sequence shown here is derived from an EMBL/GenBank/DDBJ whole genome shotgun (WGS) entry which is preliminary data.</text>
</comment>
<evidence type="ECO:0000256" key="1">
    <source>
        <dbReference type="ARBA" id="ARBA00004613"/>
    </source>
</evidence>
<dbReference type="GO" id="GO:0070996">
    <property type="term" value="F:type 1 melanocortin receptor binding"/>
    <property type="evidence" value="ECO:0007669"/>
    <property type="project" value="TreeGrafter"/>
</dbReference>
<keyword evidence="4" id="KW-0960">Knottin</keyword>
<evidence type="ECO:0000313" key="10">
    <source>
        <dbReference type="Proteomes" id="UP000518266"/>
    </source>
</evidence>
<evidence type="ECO:0000256" key="6">
    <source>
        <dbReference type="PROSITE-ProRule" id="PRU00494"/>
    </source>
</evidence>
<dbReference type="GO" id="GO:0008343">
    <property type="term" value="P:adult feeding behavior"/>
    <property type="evidence" value="ECO:0007669"/>
    <property type="project" value="TreeGrafter"/>
</dbReference>
<dbReference type="SUPFAM" id="SSF57055">
    <property type="entry name" value="Agouti-related protein"/>
    <property type="match status" value="1"/>
</dbReference>
<organism evidence="9 10">
    <name type="scientific">Dissostichus mawsoni</name>
    <name type="common">Antarctic cod</name>
    <dbReference type="NCBI Taxonomy" id="36200"/>
    <lineage>
        <taxon>Eukaryota</taxon>
        <taxon>Metazoa</taxon>
        <taxon>Chordata</taxon>
        <taxon>Craniata</taxon>
        <taxon>Vertebrata</taxon>
        <taxon>Euteleostomi</taxon>
        <taxon>Actinopterygii</taxon>
        <taxon>Neopterygii</taxon>
        <taxon>Teleostei</taxon>
        <taxon>Neoteleostei</taxon>
        <taxon>Acanthomorphata</taxon>
        <taxon>Eupercaria</taxon>
        <taxon>Perciformes</taxon>
        <taxon>Notothenioidei</taxon>
        <taxon>Nototheniidae</taxon>
        <taxon>Dissostichus</taxon>
    </lineage>
</organism>
<dbReference type="AlphaFoldDB" id="A0A7J5XHQ3"/>
<dbReference type="InterPro" id="IPR036836">
    <property type="entry name" value="Agouti_dom_sf"/>
</dbReference>
<evidence type="ECO:0000313" key="9">
    <source>
        <dbReference type="EMBL" id="KAF3836129.1"/>
    </source>
</evidence>
<dbReference type="Gene3D" id="4.10.760.10">
    <property type="entry name" value="Agouti domain"/>
    <property type="match status" value="1"/>
</dbReference>
<feature type="disulfide bond" evidence="6">
    <location>
        <begin position="132"/>
        <end position="150"/>
    </location>
</feature>
<evidence type="ECO:0000256" key="7">
    <source>
        <dbReference type="SAM" id="MobiDB-lite"/>
    </source>
</evidence>
<protein>
    <recommendedName>
        <fullName evidence="8">Agouti domain-containing protein</fullName>
    </recommendedName>
</protein>
<dbReference type="InterPro" id="IPR007733">
    <property type="entry name" value="Agouti"/>
</dbReference>
<keyword evidence="2" id="KW-0964">Secreted</keyword>
<keyword evidence="5 6" id="KW-1015">Disulfide bond</keyword>
<feature type="domain" description="Agouti" evidence="8">
    <location>
        <begin position="119"/>
        <end position="155"/>
    </location>
</feature>
<dbReference type="GO" id="GO:0009755">
    <property type="term" value="P:hormone-mediated signaling pathway"/>
    <property type="evidence" value="ECO:0007669"/>
    <property type="project" value="InterPro"/>
</dbReference>
<dbReference type="PANTHER" id="PTHR16551:SF5">
    <property type="entry name" value="AGOUTI-RELATED PEPTIDE 2"/>
    <property type="match status" value="1"/>
</dbReference>
<comment type="caution">
    <text evidence="6">Lacks conserved residue(s) required for the propagation of feature annotation.</text>
</comment>
<dbReference type="EMBL" id="JAAKFY010000024">
    <property type="protein sequence ID" value="KAF3836129.1"/>
    <property type="molecule type" value="Genomic_DNA"/>
</dbReference>
<gene>
    <name evidence="9" type="ORF">F7725_028687</name>
</gene>
<dbReference type="SMART" id="SM00792">
    <property type="entry name" value="Agouti"/>
    <property type="match status" value="1"/>
</dbReference>
<evidence type="ECO:0000256" key="4">
    <source>
        <dbReference type="ARBA" id="ARBA00022854"/>
    </source>
</evidence>
<dbReference type="PANTHER" id="PTHR16551">
    <property type="entry name" value="AGOUTI RELATED"/>
    <property type="match status" value="1"/>
</dbReference>
<dbReference type="GO" id="GO:0005615">
    <property type="term" value="C:extracellular space"/>
    <property type="evidence" value="ECO:0007669"/>
    <property type="project" value="TreeGrafter"/>
</dbReference>
<dbReference type="PROSITE" id="PS51150">
    <property type="entry name" value="AGOUTI_2"/>
    <property type="match status" value="1"/>
</dbReference>
<evidence type="ECO:0000259" key="8">
    <source>
        <dbReference type="PROSITE" id="PS51150"/>
    </source>
</evidence>
<dbReference type="GO" id="GO:0007218">
    <property type="term" value="P:neuropeptide signaling pathway"/>
    <property type="evidence" value="ECO:0007669"/>
    <property type="project" value="TreeGrafter"/>
</dbReference>
<dbReference type="Proteomes" id="UP000518266">
    <property type="component" value="Unassembled WGS sequence"/>
</dbReference>
<feature type="region of interest" description="Disordered" evidence="7">
    <location>
        <begin position="55"/>
        <end position="114"/>
    </location>
</feature>
<dbReference type="GO" id="GO:2000253">
    <property type="term" value="P:positive regulation of feeding behavior"/>
    <property type="evidence" value="ECO:0007669"/>
    <property type="project" value="TreeGrafter"/>
</dbReference>
<accession>A0A7J5XHQ3</accession>
<sequence length="155" mass="17783">MRFLPIVASEERQLVTVMMKMTFIWLSFLPLAFASGGLFRRSNDLQTTHSNVTVSMAPAPQRQQTPNTVPPNQGRQRPLFARRGQYERQRVQVPKPKVVPVRPNKTSKKVPRKPMKDKCSQLKQSCLPLFGCCDTNATCHCRFFNAICFCRRIKS</sequence>
<evidence type="ECO:0000256" key="3">
    <source>
        <dbReference type="ARBA" id="ARBA00022729"/>
    </source>
</evidence>
<proteinExistence type="predicted"/>
<name>A0A7J5XHQ3_DISMA</name>
<evidence type="ECO:0000256" key="5">
    <source>
        <dbReference type="ARBA" id="ARBA00023157"/>
    </source>
</evidence>
<dbReference type="GO" id="GO:0005184">
    <property type="term" value="F:neuropeptide hormone activity"/>
    <property type="evidence" value="ECO:0007669"/>
    <property type="project" value="TreeGrafter"/>
</dbReference>
<reference evidence="9 10" key="1">
    <citation type="submission" date="2020-03" db="EMBL/GenBank/DDBJ databases">
        <title>Dissostichus mawsoni Genome sequencing and assembly.</title>
        <authorList>
            <person name="Park H."/>
        </authorList>
    </citation>
    <scope>NUCLEOTIDE SEQUENCE [LARGE SCALE GENOMIC DNA]</scope>
    <source>
        <strain evidence="9">DM0001</strain>
        <tissue evidence="9">Muscle</tissue>
    </source>
</reference>
<dbReference type="Pfam" id="PF05039">
    <property type="entry name" value="Agouti"/>
    <property type="match status" value="1"/>
</dbReference>